<evidence type="ECO:0000256" key="1">
    <source>
        <dbReference type="SAM" id="MobiDB-lite"/>
    </source>
</evidence>
<evidence type="ECO:0000313" key="3">
    <source>
        <dbReference type="EMBL" id="KAK6984203.1"/>
    </source>
</evidence>
<dbReference type="AlphaFoldDB" id="A0AAV9ZIH5"/>
<evidence type="ECO:0000259" key="2">
    <source>
        <dbReference type="PROSITE" id="PS50013"/>
    </source>
</evidence>
<feature type="region of interest" description="Disordered" evidence="1">
    <location>
        <begin position="212"/>
        <end position="281"/>
    </location>
</feature>
<keyword evidence="4" id="KW-1185">Reference proteome</keyword>
<organism evidence="3 4">
    <name type="scientific">Favolaschia claudopus</name>
    <dbReference type="NCBI Taxonomy" id="2862362"/>
    <lineage>
        <taxon>Eukaryota</taxon>
        <taxon>Fungi</taxon>
        <taxon>Dikarya</taxon>
        <taxon>Basidiomycota</taxon>
        <taxon>Agaricomycotina</taxon>
        <taxon>Agaricomycetes</taxon>
        <taxon>Agaricomycetidae</taxon>
        <taxon>Agaricales</taxon>
        <taxon>Marasmiineae</taxon>
        <taxon>Mycenaceae</taxon>
        <taxon>Favolaschia</taxon>
    </lineage>
</organism>
<feature type="compositionally biased region" description="Basic and acidic residues" evidence="1">
    <location>
        <begin position="254"/>
        <end position="280"/>
    </location>
</feature>
<feature type="region of interest" description="Disordered" evidence="1">
    <location>
        <begin position="546"/>
        <end position="571"/>
    </location>
</feature>
<feature type="compositionally biased region" description="Basic and acidic residues" evidence="1">
    <location>
        <begin position="367"/>
        <end position="377"/>
    </location>
</feature>
<dbReference type="InterPro" id="IPR000953">
    <property type="entry name" value="Chromo/chromo_shadow_dom"/>
</dbReference>
<proteinExistence type="predicted"/>
<evidence type="ECO:0000313" key="4">
    <source>
        <dbReference type="Proteomes" id="UP001362999"/>
    </source>
</evidence>
<feature type="region of interest" description="Disordered" evidence="1">
    <location>
        <begin position="349"/>
        <end position="381"/>
    </location>
</feature>
<reference evidence="3 4" key="1">
    <citation type="journal article" date="2024" name="J Genomics">
        <title>Draft genome sequencing and assembly of Favolaschia claudopus CIRM-BRFM 2984 isolated from oak limbs.</title>
        <authorList>
            <person name="Navarro D."/>
            <person name="Drula E."/>
            <person name="Chaduli D."/>
            <person name="Cazenave R."/>
            <person name="Ahrendt S."/>
            <person name="Wang J."/>
            <person name="Lipzen A."/>
            <person name="Daum C."/>
            <person name="Barry K."/>
            <person name="Grigoriev I.V."/>
            <person name="Favel A."/>
            <person name="Rosso M.N."/>
            <person name="Martin F."/>
        </authorList>
    </citation>
    <scope>NUCLEOTIDE SEQUENCE [LARGE SCALE GENOMIC DNA]</scope>
    <source>
        <strain evidence="3 4">CIRM-BRFM 2984</strain>
    </source>
</reference>
<dbReference type="PROSITE" id="PS50013">
    <property type="entry name" value="CHROMO_2"/>
    <property type="match status" value="1"/>
</dbReference>
<dbReference type="Proteomes" id="UP001362999">
    <property type="component" value="Unassembled WGS sequence"/>
</dbReference>
<comment type="caution">
    <text evidence="3">The sequence shown here is derived from an EMBL/GenBank/DDBJ whole genome shotgun (WGS) entry which is preliminary data.</text>
</comment>
<sequence>MPILIKTVNSEASSHPLTRLRGLYAWHRQLSRKFLVPITKDMYRTVQACIRFDRELKEEMFASAERHSIQRNLRPSCGTPQHLIAKIISRELVNDEIWWKVEVQGLDCPLVVPEGNTEWLFQSPNCDKLRGFIQRHIPLTSPALRKMYATMLKGDKPLLVPEPLSATPDMAPTNDKPYAGSVLTPLFLPASDDEDEDALSQLSWLDNEDAVALGQQPNSDGGETPNDDGGRAALSQGGADAVGGASVEQALAGPEERGIEKMNVDEESARSVEGKEKESQVVDDVAVGNPAAGEADRSYEIQGILEYDEERGVQRWKVRWKGYDATQDSYLQAQDFEYAYNKRNGIKVVEQTEKRPTKRKRSPDPGASEKETGEKDSAPPADVMVVTSQFTHLLSSTVLEQEIRTLNAPSHSSSSIRLINPATLLTNLTDLNITNTWIASYLQYDSLSNQSSIIRLARIQEGVQATASLLAAWDQVVVLQHAIQWELGRILLIVYEWLMDTGPALVKDLLLSHKRGVATLNERFPSFARLTDHVMRHVQALQKINSSPPQKKRKISATQTAPSDPSPSTVQPQISKAVETFPPVNLNLVPADLYGLREGDFGGKQVNMPKLGKIHKTALSLDQAAYNCLYTLLCRELVWIPMTEVDNWLNSEKRTKKTSEGIHARLVARGAVLQCIVNACGEGILASDALRPVLMTPTALFSKKFAKDERLMKAIETRAEATLKPLCDKLADIVEDDPDILFYAEEVSRITHHRTLELQLRRSLTTAQIVSPHALPPSRAPQKSNGSRKINRIPAVKLSVAELIRAEDLATVLALPALILREARNKMVGGPAVNVSLRRILEGKNPSTGTEPASANLDHVNPARAASVNLQLLRTHIPGSKATSRLGLSNLLAWMITGQGYSTRHFLSQDSGKLFFFGNVEDCVSHFREAQAANESVVSEYLKLHPKASLAQMKGLAEYVVLDDPNVWGQASNELGLNPTIRGSGGKTLSLDEKFGDPFSVEKVQLPWKKWLGSLFEQDPNTYTGQRHTWEEAITMIRSLGINGVKGDGLTTLQLANNLVFLGICSEPSSLEMGAWISQNTKLGAYRGLCLLGFKLHELDPIAIRVALSSSKNVWR</sequence>
<feature type="compositionally biased region" description="Polar residues" evidence="1">
    <location>
        <begin position="556"/>
        <end position="571"/>
    </location>
</feature>
<feature type="domain" description="Chromo" evidence="2">
    <location>
        <begin position="299"/>
        <end position="364"/>
    </location>
</feature>
<gene>
    <name evidence="3" type="ORF">R3P38DRAFT_3454165</name>
</gene>
<protein>
    <recommendedName>
        <fullName evidence="2">Chromo domain-containing protein</fullName>
    </recommendedName>
</protein>
<dbReference type="EMBL" id="JAWWNJ010000140">
    <property type="protein sequence ID" value="KAK6984203.1"/>
    <property type="molecule type" value="Genomic_DNA"/>
</dbReference>
<accession>A0AAV9ZIH5</accession>
<name>A0AAV9ZIH5_9AGAR</name>